<keyword evidence="2" id="KW-1185">Reference proteome</keyword>
<accession>A0A1H0TJE9</accession>
<sequence length="216" mass="23913">MRIKKISLLLVTAVLTLGLAGCMPKGKVKLPEGDVKIAKQQIQGVLDFMLQSAEYGPDKSIIASMLLPEDAAYDLILSREQYKDGNLVETKEITTYTTGTIAKDDMIHMVINAGKISEDESIKTIYSVAEVDSEKTTKKEQPVYKVAKVKEAALNYDLKSDVAQVGKNLDEEVVLTGYVKFKDADTEKVAINLDTYKEEVSKYAEVNIVKVKVTKK</sequence>
<evidence type="ECO:0008006" key="3">
    <source>
        <dbReference type="Google" id="ProtNLM"/>
    </source>
</evidence>
<evidence type="ECO:0000313" key="2">
    <source>
        <dbReference type="Proteomes" id="UP000198597"/>
    </source>
</evidence>
<reference evidence="1 2" key="1">
    <citation type="submission" date="2016-10" db="EMBL/GenBank/DDBJ databases">
        <authorList>
            <person name="de Groot N.N."/>
        </authorList>
    </citation>
    <scope>NUCLEOTIDE SEQUENCE [LARGE SCALE GENOMIC DNA]</scope>
    <source>
        <strain evidence="1 2">DSM 12272</strain>
    </source>
</reference>
<dbReference type="PROSITE" id="PS51257">
    <property type="entry name" value="PROKAR_LIPOPROTEIN"/>
    <property type="match status" value="1"/>
</dbReference>
<dbReference type="EMBL" id="FNJM01000007">
    <property type="protein sequence ID" value="SDP53810.1"/>
    <property type="molecule type" value="Genomic_DNA"/>
</dbReference>
<protein>
    <recommendedName>
        <fullName evidence="3">Lipoprotein</fullName>
    </recommendedName>
</protein>
<evidence type="ECO:0000313" key="1">
    <source>
        <dbReference type="EMBL" id="SDP53810.1"/>
    </source>
</evidence>
<name>A0A1H0TJE9_9CLOT</name>
<dbReference type="AlphaFoldDB" id="A0A1H0TJE9"/>
<gene>
    <name evidence="1" type="ORF">SAMN04488529_10762</name>
</gene>
<proteinExistence type="predicted"/>
<dbReference type="OrthoDB" id="1653893at2"/>
<dbReference type="RefSeq" id="WP_089970275.1">
    <property type="nucleotide sequence ID" value="NZ_FNJM01000007.1"/>
</dbReference>
<organism evidence="1 2">
    <name type="scientific">Clostridium gasigenes</name>
    <dbReference type="NCBI Taxonomy" id="94869"/>
    <lineage>
        <taxon>Bacteria</taxon>
        <taxon>Bacillati</taxon>
        <taxon>Bacillota</taxon>
        <taxon>Clostridia</taxon>
        <taxon>Eubacteriales</taxon>
        <taxon>Clostridiaceae</taxon>
        <taxon>Clostridium</taxon>
    </lineage>
</organism>
<dbReference type="STRING" id="94869.SAMN04488529_10762"/>
<dbReference type="Proteomes" id="UP000198597">
    <property type="component" value="Unassembled WGS sequence"/>
</dbReference>